<reference evidence="2" key="2">
    <citation type="journal article" date="2011" name="J. Biotechnol.">
        <title>The complete genome sequence of the dominant Sinorhizobium meliloti field isolate SM11 extends the S. meliloti pan-genome.</title>
        <authorList>
            <person name="Schneiker-Bekel S."/>
            <person name="Wibberg D."/>
            <person name="Bekel T."/>
            <person name="Blom J."/>
            <person name="Linke B."/>
            <person name="Neuweger H."/>
            <person name="Stiens M."/>
            <person name="Vorholter F.J."/>
            <person name="Weidner S."/>
            <person name="Goesmann A."/>
            <person name="Puhler A."/>
            <person name="Schluter A."/>
        </authorList>
    </citation>
    <scope>NUCLEOTIDE SEQUENCE [LARGE SCALE GENOMIC DNA]</scope>
    <source>
        <strain evidence="2">SM11</strain>
        <plasmid evidence="2">pSmeSM11a</plasmid>
    </source>
</reference>
<sequence>MNEIENVAGGAAKPIKPQHHQLVARMQKLHDGFQLGPALSGQRAGHKSLRGIERASSASIHIIMSRTGVYLVNPTSDVRTTFFELAKISFGPTGPISMDKVTGREALVS</sequence>
<proteinExistence type="predicted"/>
<keyword evidence="1" id="KW-0614">Plasmid</keyword>
<name>Q1WLJ0_SINMM</name>
<geneLocation type="plasmid" evidence="1 2">
    <name>pSmeSM11a</name>
</geneLocation>
<accession>Q1WLJ0</accession>
<reference evidence="1 2" key="1">
    <citation type="journal article" date="2006" name="Appl. Environ. Microbiol.">
        <title>Sequence analysis of the 144-kilobase accessory plasmid pSmeSM11a, isolated from a dominant Sinorhizobium meliloti strain identified during a long-term field release experiment.</title>
        <authorList>
            <person name="Stiens M."/>
            <person name="Schneiker S."/>
            <person name="Keller M."/>
            <person name="Kuhn S."/>
            <person name="Puhler A."/>
            <person name="Schluter A."/>
        </authorList>
    </citation>
    <scope>NUCLEOTIDE SEQUENCE [LARGE SCALE GENOMIC DNA]</scope>
    <source>
        <strain evidence="2">SM11</strain>
        <plasmid evidence="1 2">pSmeSM11a</plasmid>
    </source>
</reference>
<dbReference type="EMBL" id="DQ145546">
    <property type="protein sequence ID" value="ABA56010.1"/>
    <property type="molecule type" value="Genomic_DNA"/>
</dbReference>
<evidence type="ECO:0000313" key="2">
    <source>
        <dbReference type="Proteomes" id="UP000009045"/>
    </source>
</evidence>
<protein>
    <submittedName>
        <fullName evidence="1">Uncharacterized protein</fullName>
    </submittedName>
</protein>
<evidence type="ECO:0000313" key="1">
    <source>
        <dbReference type="EMBL" id="ABA56010.1"/>
    </source>
</evidence>
<dbReference type="AlphaFoldDB" id="Q1WLJ0"/>
<dbReference type="Proteomes" id="UP000009045">
    <property type="component" value="Plasmid pSmeSM11a"/>
</dbReference>
<organism evidence="1 2">
    <name type="scientific">Sinorhizobium meliloti (strain SM11)</name>
    <dbReference type="NCBI Taxonomy" id="707241"/>
    <lineage>
        <taxon>Bacteria</taxon>
        <taxon>Pseudomonadati</taxon>
        <taxon>Pseudomonadota</taxon>
        <taxon>Alphaproteobacteria</taxon>
        <taxon>Hyphomicrobiales</taxon>
        <taxon>Rhizobiaceae</taxon>
        <taxon>Sinorhizobium/Ensifer group</taxon>
        <taxon>Sinorhizobium</taxon>
    </lineage>
</organism>